<dbReference type="RefSeq" id="WP_109757641.1">
    <property type="nucleotide sequence ID" value="NZ_CP034588.1"/>
</dbReference>
<dbReference type="InterPro" id="IPR016166">
    <property type="entry name" value="FAD-bd_PCMH"/>
</dbReference>
<dbReference type="InterPro" id="IPR051312">
    <property type="entry name" value="Diverse_Substr_Oxidored"/>
</dbReference>
<accession>A0A316GEZ6</accession>
<dbReference type="SUPFAM" id="SSF56176">
    <property type="entry name" value="FAD-binding/transporter-associated domain-like"/>
    <property type="match status" value="1"/>
</dbReference>
<keyword evidence="6" id="KW-1185">Reference proteome</keyword>
<protein>
    <submittedName>
        <fullName evidence="5">CO/xanthine dehydrogenase FAD-binding subunit</fullName>
    </submittedName>
</protein>
<feature type="domain" description="FAD-binding PCMH-type" evidence="4">
    <location>
        <begin position="1"/>
        <end position="170"/>
    </location>
</feature>
<dbReference type="GO" id="GO:0016491">
    <property type="term" value="F:oxidoreductase activity"/>
    <property type="evidence" value="ECO:0007669"/>
    <property type="project" value="UniProtKB-KW"/>
</dbReference>
<dbReference type="InterPro" id="IPR016169">
    <property type="entry name" value="FAD-bd_PCMH_sub2"/>
</dbReference>
<dbReference type="GO" id="GO:0071949">
    <property type="term" value="F:FAD binding"/>
    <property type="evidence" value="ECO:0007669"/>
    <property type="project" value="InterPro"/>
</dbReference>
<reference evidence="5 6" key="1">
    <citation type="submission" date="2018-05" db="EMBL/GenBank/DDBJ databases">
        <title>Genomic Encyclopedia of Type Strains, Phase IV (KMG-IV): sequencing the most valuable type-strain genomes for metagenomic binning, comparative biology and taxonomic classification.</title>
        <authorList>
            <person name="Goeker M."/>
        </authorList>
    </citation>
    <scope>NUCLEOTIDE SEQUENCE [LARGE SCALE GENOMIC DNA]</scope>
    <source>
        <strain evidence="5 6">DSM 103371</strain>
    </source>
</reference>
<organism evidence="5 6">
    <name type="scientific">Silicimonas algicola</name>
    <dbReference type="NCBI Taxonomy" id="1826607"/>
    <lineage>
        <taxon>Bacteria</taxon>
        <taxon>Pseudomonadati</taxon>
        <taxon>Pseudomonadota</taxon>
        <taxon>Alphaproteobacteria</taxon>
        <taxon>Rhodobacterales</taxon>
        <taxon>Paracoccaceae</taxon>
    </lineage>
</organism>
<name>A0A316GEZ6_9RHOB</name>
<dbReference type="OrthoDB" id="9814706at2"/>
<dbReference type="SUPFAM" id="SSF55447">
    <property type="entry name" value="CO dehydrogenase flavoprotein C-terminal domain-like"/>
    <property type="match status" value="1"/>
</dbReference>
<dbReference type="Gene3D" id="3.30.43.10">
    <property type="entry name" value="Uridine Diphospho-n-acetylenolpyruvylglucosamine Reductase, domain 2"/>
    <property type="match status" value="1"/>
</dbReference>
<sequence length="276" mass="28901">MTEAYLRPDTLDEALAVLADGETRIAAGCTDLFAATARKILPGRTLDISRIPTLRGILHDDSGLTIGATTTWTDIATAELPPACRGLQLAAREVGGPQIQNRGTIAGNLCNASPAADGVPPLLTLDAQVVLRTKDGERSLPLDQFLTGPRRTAREAGEIVVAIRVPAEALEGAGHFLKLGARRHLVISIAMVAVRVSLVEGIVQQAAVAVGACGPVAVRLTQLEKALVGQPLDPHLVTDDLVAQALSPIDDVRADAPYRAHASAELVRRALAQVTA</sequence>
<dbReference type="PANTHER" id="PTHR42659:SF2">
    <property type="entry name" value="XANTHINE DEHYDROGENASE SUBUNIT C-RELATED"/>
    <property type="match status" value="1"/>
</dbReference>
<evidence type="ECO:0000259" key="4">
    <source>
        <dbReference type="PROSITE" id="PS51387"/>
    </source>
</evidence>
<dbReference type="SMART" id="SM01092">
    <property type="entry name" value="CO_deh_flav_C"/>
    <property type="match status" value="1"/>
</dbReference>
<dbReference type="InterPro" id="IPR016167">
    <property type="entry name" value="FAD-bd_PCMH_sub1"/>
</dbReference>
<evidence type="ECO:0000256" key="1">
    <source>
        <dbReference type="ARBA" id="ARBA00022630"/>
    </source>
</evidence>
<dbReference type="EMBL" id="QGGV01000001">
    <property type="protein sequence ID" value="PWK58795.1"/>
    <property type="molecule type" value="Genomic_DNA"/>
</dbReference>
<evidence type="ECO:0000256" key="3">
    <source>
        <dbReference type="ARBA" id="ARBA00023002"/>
    </source>
</evidence>
<keyword evidence="3" id="KW-0560">Oxidoreductase</keyword>
<evidence type="ECO:0000313" key="6">
    <source>
        <dbReference type="Proteomes" id="UP000245390"/>
    </source>
</evidence>
<dbReference type="Gene3D" id="3.30.465.10">
    <property type="match status" value="1"/>
</dbReference>
<dbReference type="Pfam" id="PF00941">
    <property type="entry name" value="FAD_binding_5"/>
    <property type="match status" value="1"/>
</dbReference>
<dbReference type="InterPro" id="IPR036683">
    <property type="entry name" value="CO_DH_flav_C_dom_sf"/>
</dbReference>
<keyword evidence="1" id="KW-0285">Flavoprotein</keyword>
<comment type="caution">
    <text evidence="5">The sequence shown here is derived from an EMBL/GenBank/DDBJ whole genome shotgun (WGS) entry which is preliminary data.</text>
</comment>
<evidence type="ECO:0000313" key="5">
    <source>
        <dbReference type="EMBL" id="PWK58795.1"/>
    </source>
</evidence>
<dbReference type="PANTHER" id="PTHR42659">
    <property type="entry name" value="XANTHINE DEHYDROGENASE SUBUNIT C-RELATED"/>
    <property type="match status" value="1"/>
</dbReference>
<proteinExistence type="predicted"/>
<dbReference type="Proteomes" id="UP000245390">
    <property type="component" value="Unassembled WGS sequence"/>
</dbReference>
<dbReference type="Pfam" id="PF03450">
    <property type="entry name" value="CO_deh_flav_C"/>
    <property type="match status" value="1"/>
</dbReference>
<dbReference type="InterPro" id="IPR005107">
    <property type="entry name" value="CO_DH_flav_C"/>
</dbReference>
<dbReference type="KEGG" id="salo:EF888_04495"/>
<dbReference type="PROSITE" id="PS51387">
    <property type="entry name" value="FAD_PCMH"/>
    <property type="match status" value="1"/>
</dbReference>
<dbReference type="Gene3D" id="3.30.390.50">
    <property type="entry name" value="CO dehydrogenase flavoprotein, C-terminal domain"/>
    <property type="match status" value="1"/>
</dbReference>
<evidence type="ECO:0000256" key="2">
    <source>
        <dbReference type="ARBA" id="ARBA00022827"/>
    </source>
</evidence>
<keyword evidence="2" id="KW-0274">FAD</keyword>
<dbReference type="AlphaFoldDB" id="A0A316GEZ6"/>
<dbReference type="InterPro" id="IPR002346">
    <property type="entry name" value="Mopterin_DH_FAD-bd"/>
</dbReference>
<gene>
    <name evidence="5" type="ORF">C8D95_101611</name>
</gene>
<dbReference type="InterPro" id="IPR036318">
    <property type="entry name" value="FAD-bd_PCMH-like_sf"/>
</dbReference>